<evidence type="ECO:0000313" key="2">
    <source>
        <dbReference type="EMBL" id="PKC01279.1"/>
    </source>
</evidence>
<organism evidence="2 3">
    <name type="scientific">Rhizophagus irregularis</name>
    <dbReference type="NCBI Taxonomy" id="588596"/>
    <lineage>
        <taxon>Eukaryota</taxon>
        <taxon>Fungi</taxon>
        <taxon>Fungi incertae sedis</taxon>
        <taxon>Mucoromycota</taxon>
        <taxon>Glomeromycotina</taxon>
        <taxon>Glomeromycetes</taxon>
        <taxon>Glomerales</taxon>
        <taxon>Glomeraceae</taxon>
        <taxon>Rhizophagus</taxon>
    </lineage>
</organism>
<reference evidence="2 3" key="2">
    <citation type="submission" date="2017-09" db="EMBL/GenBank/DDBJ databases">
        <title>Extensive intraspecific genome diversity in a model arbuscular mycorrhizal fungus.</title>
        <authorList>
            <person name="Chen E.C."/>
            <person name="Morin E."/>
            <person name="Beaudet D."/>
            <person name="Noel J."/>
            <person name="Ndikumana S."/>
            <person name="Charron P."/>
            <person name="St-Onge C."/>
            <person name="Giorgi J."/>
            <person name="Grigoriev I.V."/>
            <person name="Roux C."/>
            <person name="Martin F.M."/>
            <person name="Corradi N."/>
        </authorList>
    </citation>
    <scope>NUCLEOTIDE SEQUENCE [LARGE SCALE GENOMIC DNA]</scope>
    <source>
        <strain evidence="2 3">A5</strain>
    </source>
</reference>
<protein>
    <submittedName>
        <fullName evidence="2">Uncharacterized protein</fullName>
    </submittedName>
</protein>
<dbReference type="EMBL" id="LLXJ01001652">
    <property type="protein sequence ID" value="PKC01279.1"/>
    <property type="molecule type" value="Genomic_DNA"/>
</dbReference>
<evidence type="ECO:0000256" key="1">
    <source>
        <dbReference type="SAM" id="MobiDB-lite"/>
    </source>
</evidence>
<evidence type="ECO:0000313" key="3">
    <source>
        <dbReference type="Proteomes" id="UP000232722"/>
    </source>
</evidence>
<comment type="caution">
    <text evidence="2">The sequence shown here is derived from an EMBL/GenBank/DDBJ whole genome shotgun (WGS) entry which is preliminary data.</text>
</comment>
<gene>
    <name evidence="2" type="ORF">RhiirA5_426964</name>
</gene>
<dbReference type="VEuPathDB" id="FungiDB:RhiirA1_460879"/>
<feature type="region of interest" description="Disordered" evidence="1">
    <location>
        <begin position="68"/>
        <end position="125"/>
    </location>
</feature>
<feature type="compositionally biased region" description="Acidic residues" evidence="1">
    <location>
        <begin position="100"/>
        <end position="111"/>
    </location>
</feature>
<proteinExistence type="predicted"/>
<feature type="compositionally biased region" description="Basic and acidic residues" evidence="1">
    <location>
        <begin position="68"/>
        <end position="89"/>
    </location>
</feature>
<accession>A0A2N0P376</accession>
<sequence length="158" mass="18364">MAFKPFFNALSKLAEQLSDIEEYNAKDFADVAEIVNKDKDRDDINENKVKIMKMMEIVALIYTNVPKQEQKDTEKYSDEDFIYTEHEENNDVQNSSENNSDIDENTNELDENNSTSDNATSDNATIEEEKVGDFYKKTSGIWQHYDIIEQNSKCKYCI</sequence>
<feature type="compositionally biased region" description="Low complexity" evidence="1">
    <location>
        <begin position="112"/>
        <end position="124"/>
    </location>
</feature>
<dbReference type="Proteomes" id="UP000232722">
    <property type="component" value="Unassembled WGS sequence"/>
</dbReference>
<dbReference type="AlphaFoldDB" id="A0A2N0P376"/>
<name>A0A2N0P376_9GLOM</name>
<reference evidence="2 3" key="1">
    <citation type="submission" date="2016-04" db="EMBL/GenBank/DDBJ databases">
        <title>Genome analyses suggest a sexual origin of heterokaryosis in a supposedly ancient asexual fungus.</title>
        <authorList>
            <person name="Ropars J."/>
            <person name="Sedzielewska K."/>
            <person name="Noel J."/>
            <person name="Charron P."/>
            <person name="Farinelli L."/>
            <person name="Marton T."/>
            <person name="Kruger M."/>
            <person name="Pelin A."/>
            <person name="Brachmann A."/>
            <person name="Corradi N."/>
        </authorList>
    </citation>
    <scope>NUCLEOTIDE SEQUENCE [LARGE SCALE GENOMIC DNA]</scope>
    <source>
        <strain evidence="2 3">A5</strain>
    </source>
</reference>